<keyword evidence="5" id="KW-0479">Metal-binding</keyword>
<evidence type="ECO:0000259" key="18">
    <source>
        <dbReference type="PROSITE" id="PS51462"/>
    </source>
</evidence>
<dbReference type="InterPro" id="IPR020084">
    <property type="entry name" value="NUDIX_hydrolase_CS"/>
</dbReference>
<evidence type="ECO:0000256" key="5">
    <source>
        <dbReference type="ARBA" id="ARBA00022723"/>
    </source>
</evidence>
<dbReference type="InterPro" id="IPR015797">
    <property type="entry name" value="NUDIX_hydrolase-like_dom_sf"/>
</dbReference>
<dbReference type="PROSITE" id="PS00893">
    <property type="entry name" value="NUDIX_BOX"/>
    <property type="match status" value="1"/>
</dbReference>
<gene>
    <name evidence="19" type="primary">mutT</name>
    <name evidence="19" type="ORF">L2A60_08280</name>
</gene>
<evidence type="ECO:0000256" key="16">
    <source>
        <dbReference type="ARBA" id="ARBA00042798"/>
    </source>
</evidence>
<evidence type="ECO:0000313" key="19">
    <source>
        <dbReference type="EMBL" id="MCF3946677.1"/>
    </source>
</evidence>
<evidence type="ECO:0000256" key="4">
    <source>
        <dbReference type="ARBA" id="ARBA00022705"/>
    </source>
</evidence>
<evidence type="ECO:0000256" key="13">
    <source>
        <dbReference type="ARBA" id="ARBA00040794"/>
    </source>
</evidence>
<dbReference type="EMBL" id="JAKGBZ010000012">
    <property type="protein sequence ID" value="MCF3946677.1"/>
    <property type="molecule type" value="Genomic_DNA"/>
</dbReference>
<name>A0ABS9DZ19_9PROT</name>
<keyword evidence="9" id="KW-0234">DNA repair</keyword>
<evidence type="ECO:0000256" key="11">
    <source>
        <dbReference type="ARBA" id="ARBA00036904"/>
    </source>
</evidence>
<keyword evidence="20" id="KW-1185">Reference proteome</keyword>
<dbReference type="InterPro" id="IPR016181">
    <property type="entry name" value="Acyl_CoA_acyltransferase"/>
</dbReference>
<dbReference type="SUPFAM" id="SSF55811">
    <property type="entry name" value="Nudix"/>
    <property type="match status" value="1"/>
</dbReference>
<comment type="catalytic activity">
    <reaction evidence="11">
        <text>8-oxo-GTP + H2O = 8-oxo-GMP + diphosphate + H(+)</text>
        <dbReference type="Rhea" id="RHEA:67616"/>
        <dbReference type="ChEBI" id="CHEBI:15377"/>
        <dbReference type="ChEBI" id="CHEBI:15378"/>
        <dbReference type="ChEBI" id="CHEBI:33019"/>
        <dbReference type="ChEBI" id="CHEBI:143553"/>
        <dbReference type="ChEBI" id="CHEBI:145694"/>
    </reaction>
</comment>
<proteinExistence type="inferred from homology"/>
<evidence type="ECO:0000256" key="3">
    <source>
        <dbReference type="ARBA" id="ARBA00022457"/>
    </source>
</evidence>
<dbReference type="InterPro" id="IPR003561">
    <property type="entry name" value="Mutator_MutT"/>
</dbReference>
<feature type="domain" description="Nudix hydrolase" evidence="18">
    <location>
        <begin position="211"/>
        <end position="339"/>
    </location>
</feature>
<comment type="cofactor">
    <cofactor evidence="1">
        <name>Mg(2+)</name>
        <dbReference type="ChEBI" id="CHEBI:18420"/>
    </cofactor>
</comment>
<dbReference type="InterPro" id="IPR029119">
    <property type="entry name" value="MutY_C"/>
</dbReference>
<dbReference type="InterPro" id="IPR000086">
    <property type="entry name" value="NUDIX_hydrolase_dom"/>
</dbReference>
<evidence type="ECO:0000259" key="17">
    <source>
        <dbReference type="PROSITE" id="PS51186"/>
    </source>
</evidence>
<dbReference type="SUPFAM" id="SSF55729">
    <property type="entry name" value="Acyl-CoA N-acyltransferases (Nat)"/>
    <property type="match status" value="1"/>
</dbReference>
<evidence type="ECO:0000256" key="9">
    <source>
        <dbReference type="ARBA" id="ARBA00023204"/>
    </source>
</evidence>
<dbReference type="Gene3D" id="3.40.630.30">
    <property type="match status" value="1"/>
</dbReference>
<feature type="domain" description="N-acetyltransferase" evidence="17">
    <location>
        <begin position="31"/>
        <end position="183"/>
    </location>
</feature>
<keyword evidence="4" id="KW-0235">DNA replication</keyword>
<evidence type="ECO:0000256" key="14">
    <source>
        <dbReference type="ARBA" id="ARBA00041592"/>
    </source>
</evidence>
<evidence type="ECO:0000256" key="1">
    <source>
        <dbReference type="ARBA" id="ARBA00001946"/>
    </source>
</evidence>
<keyword evidence="8" id="KW-0460">Magnesium</keyword>
<dbReference type="NCBIfam" id="TIGR00586">
    <property type="entry name" value="mutt"/>
    <property type="match status" value="1"/>
</dbReference>
<dbReference type="PRINTS" id="PR00502">
    <property type="entry name" value="NUDIXFAMILY"/>
</dbReference>
<comment type="catalytic activity">
    <reaction evidence="10">
        <text>8-oxo-dGTP + H2O = 8-oxo-dGMP + diphosphate + H(+)</text>
        <dbReference type="Rhea" id="RHEA:31575"/>
        <dbReference type="ChEBI" id="CHEBI:15377"/>
        <dbReference type="ChEBI" id="CHEBI:15378"/>
        <dbReference type="ChEBI" id="CHEBI:33019"/>
        <dbReference type="ChEBI" id="CHEBI:63224"/>
        <dbReference type="ChEBI" id="CHEBI:77896"/>
        <dbReference type="EC" id="3.6.1.55"/>
    </reaction>
</comment>
<keyword evidence="6" id="KW-0227">DNA damage</keyword>
<dbReference type="Pfam" id="PF13302">
    <property type="entry name" value="Acetyltransf_3"/>
    <property type="match status" value="1"/>
</dbReference>
<evidence type="ECO:0000256" key="8">
    <source>
        <dbReference type="ARBA" id="ARBA00022842"/>
    </source>
</evidence>
<evidence type="ECO:0000256" key="7">
    <source>
        <dbReference type="ARBA" id="ARBA00022801"/>
    </source>
</evidence>
<evidence type="ECO:0000256" key="15">
    <source>
        <dbReference type="ARBA" id="ARBA00041979"/>
    </source>
</evidence>
<dbReference type="PANTHER" id="PTHR47707">
    <property type="entry name" value="8-OXO-DGTP DIPHOSPHATASE"/>
    <property type="match status" value="1"/>
</dbReference>
<dbReference type="Proteomes" id="UP001521209">
    <property type="component" value="Unassembled WGS sequence"/>
</dbReference>
<evidence type="ECO:0000256" key="12">
    <source>
        <dbReference type="ARBA" id="ARBA00038905"/>
    </source>
</evidence>
<reference evidence="19 20" key="1">
    <citation type="submission" date="2022-01" db="EMBL/GenBank/DDBJ databases">
        <authorList>
            <person name="Won M."/>
            <person name="Kim S.-J."/>
            <person name="Kwon S.-W."/>
        </authorList>
    </citation>
    <scope>NUCLEOTIDE SEQUENCE [LARGE SCALE GENOMIC DNA]</scope>
    <source>
        <strain evidence="19 20">KCTC 23505</strain>
    </source>
</reference>
<dbReference type="Pfam" id="PF14815">
    <property type="entry name" value="NUDIX_4"/>
    <property type="match status" value="1"/>
</dbReference>
<organism evidence="19 20">
    <name type="scientific">Acidiphilium iwatense</name>
    <dbReference type="NCBI Taxonomy" id="768198"/>
    <lineage>
        <taxon>Bacteria</taxon>
        <taxon>Pseudomonadati</taxon>
        <taxon>Pseudomonadota</taxon>
        <taxon>Alphaproteobacteria</taxon>
        <taxon>Acetobacterales</taxon>
        <taxon>Acidocellaceae</taxon>
        <taxon>Acidiphilium</taxon>
    </lineage>
</organism>
<comment type="similarity">
    <text evidence="2">Belongs to the Nudix hydrolase family.</text>
</comment>
<evidence type="ECO:0000256" key="2">
    <source>
        <dbReference type="ARBA" id="ARBA00005582"/>
    </source>
</evidence>
<evidence type="ECO:0000256" key="10">
    <source>
        <dbReference type="ARBA" id="ARBA00035861"/>
    </source>
</evidence>
<accession>A0ABS9DZ19</accession>
<dbReference type="PROSITE" id="PS51462">
    <property type="entry name" value="NUDIX"/>
    <property type="match status" value="1"/>
</dbReference>
<sequence length="341" mass="36946">MSDLFAIADRAGTTASAASTALRRLEAGDAARFHLLINDWEICRLLPEAPFPYPESLARAWIDTAIADRAAGRAYEFAILDAASGAMIGSAGLRLAKSGDSASLGYWLGRRHWGKGHAREAAGQLIRWGFAELPVATIAATVAEDNAASLAVLRRIGFAETGTGRARFIGRPGERLPVRHFAITREALAFRDPETSQEVSGSGRMIDAMKPLLTVAACALVDKRGDILLARRPEGKKLAGLWEFPGGKLVAGETPEAALVRELAEEIGVAVREADLAPFAFASHAYEAFHLLMPLYLCRRWRGAPEAREGQTLAWVSPARLDEYPMPPADRPLIPLLRDFL</sequence>
<dbReference type="InterPro" id="IPR000182">
    <property type="entry name" value="GNAT_dom"/>
</dbReference>
<dbReference type="InterPro" id="IPR020476">
    <property type="entry name" value="Nudix_hydrolase"/>
</dbReference>
<dbReference type="CDD" id="cd03425">
    <property type="entry name" value="NUDIX_MutT_NudA_like"/>
    <property type="match status" value="1"/>
</dbReference>
<dbReference type="Gene3D" id="3.90.79.10">
    <property type="entry name" value="Nucleoside Triphosphate Pyrophosphohydrolase"/>
    <property type="match status" value="1"/>
</dbReference>
<dbReference type="EC" id="3.6.1.55" evidence="12"/>
<evidence type="ECO:0000256" key="6">
    <source>
        <dbReference type="ARBA" id="ARBA00022763"/>
    </source>
</evidence>
<dbReference type="PROSITE" id="PS51186">
    <property type="entry name" value="GNAT"/>
    <property type="match status" value="1"/>
</dbReference>
<keyword evidence="7" id="KW-0378">Hydrolase</keyword>
<dbReference type="InterPro" id="IPR047127">
    <property type="entry name" value="MutT-like"/>
</dbReference>
<dbReference type="PANTHER" id="PTHR47707:SF1">
    <property type="entry name" value="NUDIX HYDROLASE FAMILY PROTEIN"/>
    <property type="match status" value="1"/>
</dbReference>
<keyword evidence="3" id="KW-0515">Mutator protein</keyword>
<evidence type="ECO:0000313" key="20">
    <source>
        <dbReference type="Proteomes" id="UP001521209"/>
    </source>
</evidence>
<comment type="caution">
    <text evidence="19">The sequence shown here is derived from an EMBL/GenBank/DDBJ whole genome shotgun (WGS) entry which is preliminary data.</text>
</comment>
<protein>
    <recommendedName>
        <fullName evidence="13">8-oxo-dGTP diphosphatase</fullName>
        <ecNumber evidence="12">3.6.1.55</ecNumber>
    </recommendedName>
    <alternativeName>
        <fullName evidence="16">7,8-dihydro-8-oxoguanine-triphosphatase</fullName>
    </alternativeName>
    <alternativeName>
        <fullName evidence="15">Mutator protein MutT</fullName>
    </alternativeName>
    <alternativeName>
        <fullName evidence="14">dGTP pyrophosphohydrolase</fullName>
    </alternativeName>
</protein>